<evidence type="ECO:0000256" key="1">
    <source>
        <dbReference type="ARBA" id="ARBA00004613"/>
    </source>
</evidence>
<sequence>MSIRRRAGLATVAAAVLAGIGMPIPAFADAGTTLFVDNTPGKCSDAGQGAAALPFCTVQAAANLVQAGQTVQVTAGPATYPEQVTVKNSGTPGHPITFTGDSTLPENMPQVGIDYWQSKTKTGHAFVLSGVHDVTVRNFIFDTPQEAVLVTDSDRITVDHNSSYNGTFTNSPAVRLSGRTTDSVVSRNSIGDSGTAGIAVDQGVTGTVVTTNALSGNQGAGIVVTDAPGTVVTSNTLQGNNSLGISLAGNSSGATVENNIITGSDFGVKDPAHAVELSVSAASVSGTKVDYNVVRPTGSGTGYAWGPAGYPTPAAFHTATGQGAHDINDDPKLQVTQVANTLVVPSGDSPATDSADASAPGELATDLMGNPRADDLNRPDTGNGFYDRGAIELQPFKTFQVQADNTYGPHPMQVTAKVVSTRNWPDTTTYSFDFGDGTDPVPSSTPQAAHAYTAKGQYVITVTATDATDKSVTKVATPYQITVTDPGPVVPKLEITSAKDNGNGPLSYQFELNKSTAPYRLKSFQVDYGDGTPVSANALSYHNYAKPGGYTVTATVTDESGAKATVTSTVNALYAPMGYTAVTPYRVLDTRSPKAPNTGTRLGQGQSMEVNPYLAFPAGMPHPDAVVVNVTAVGGDKDSYLTVYPSGPKVPATSNVNFKAGQNISNLVTVPLGDWERLSVFNRFGNVDVVMDVVGFYQSSPGNGFDATAPSRLLDTRTTKNTLGPDSSISIQVAGVNGVPGYATAAVLNLTATGSDTGGFLTAYPSGTPRPGTSNVNFGARQTVPNQVIVPIGADGKVTLYNHTGHTDVIADVFGSYSPNADSFFTPVAPTRLVDTRTAKSTLGPDGKLVVPTGAPAGTSAAVLNVTSTGSTTGGYLTVWADGTTKPGTSNLNFTAGQTVPNHVTTPVAENGGIDIYNHTGNTDVVADLFGYFTVPYLP</sequence>
<dbReference type="RefSeq" id="WP_344464620.1">
    <property type="nucleotide sequence ID" value="NZ_BAAANT010000013.1"/>
</dbReference>
<dbReference type="PANTHER" id="PTHR40088">
    <property type="entry name" value="PECTATE LYASE (EUROFUNG)"/>
    <property type="match status" value="1"/>
</dbReference>
<dbReference type="NCBIfam" id="TIGR03804">
    <property type="entry name" value="para_beta_helix"/>
    <property type="match status" value="1"/>
</dbReference>
<dbReference type="InterPro" id="IPR052052">
    <property type="entry name" value="Polysaccharide_Lyase_9"/>
</dbReference>
<dbReference type="InterPro" id="IPR000601">
    <property type="entry name" value="PKD_dom"/>
</dbReference>
<dbReference type="InterPro" id="IPR002126">
    <property type="entry name" value="Cadherin-like_dom"/>
</dbReference>
<feature type="chain" id="PRO_5046648485" description="PKD domain-containing protein" evidence="5">
    <location>
        <begin position="29"/>
        <end position="939"/>
    </location>
</feature>
<gene>
    <name evidence="8" type="ORF">GCM10009760_28100</name>
</gene>
<feature type="domain" description="PKD" evidence="6">
    <location>
        <begin position="491"/>
        <end position="570"/>
    </location>
</feature>
<evidence type="ECO:0000313" key="8">
    <source>
        <dbReference type="EMBL" id="GAA2142687.1"/>
    </source>
</evidence>
<dbReference type="EMBL" id="BAAANT010000013">
    <property type="protein sequence ID" value="GAA2142687.1"/>
    <property type="molecule type" value="Genomic_DNA"/>
</dbReference>
<dbReference type="Pfam" id="PF18911">
    <property type="entry name" value="PKD_4"/>
    <property type="match status" value="1"/>
</dbReference>
<evidence type="ECO:0000256" key="5">
    <source>
        <dbReference type="SAM" id="SignalP"/>
    </source>
</evidence>
<dbReference type="InterPro" id="IPR039448">
    <property type="entry name" value="Beta_helix"/>
</dbReference>
<protein>
    <recommendedName>
        <fullName evidence="10">PKD domain-containing protein</fullName>
    </recommendedName>
</protein>
<feature type="compositionally biased region" description="Low complexity" evidence="4">
    <location>
        <begin position="345"/>
        <end position="361"/>
    </location>
</feature>
<evidence type="ECO:0000256" key="3">
    <source>
        <dbReference type="ARBA" id="ARBA00022729"/>
    </source>
</evidence>
<reference evidence="8 9" key="1">
    <citation type="journal article" date="2019" name="Int. J. Syst. Evol. Microbiol.">
        <title>The Global Catalogue of Microorganisms (GCM) 10K type strain sequencing project: providing services to taxonomists for standard genome sequencing and annotation.</title>
        <authorList>
            <consortium name="The Broad Institute Genomics Platform"/>
            <consortium name="The Broad Institute Genome Sequencing Center for Infectious Disease"/>
            <person name="Wu L."/>
            <person name="Ma J."/>
        </authorList>
    </citation>
    <scope>NUCLEOTIDE SEQUENCE [LARGE SCALE GENOMIC DNA]</scope>
    <source>
        <strain evidence="8 9">JCM 14560</strain>
    </source>
</reference>
<feature type="domain" description="PKD" evidence="6">
    <location>
        <begin position="425"/>
        <end position="473"/>
    </location>
</feature>
<comment type="caution">
    <text evidence="8">The sequence shown here is derived from an EMBL/GenBank/DDBJ whole genome shotgun (WGS) entry which is preliminary data.</text>
</comment>
<dbReference type="SMART" id="SM00089">
    <property type="entry name" value="PKD"/>
    <property type="match status" value="2"/>
</dbReference>
<evidence type="ECO:0000259" key="6">
    <source>
        <dbReference type="PROSITE" id="PS50093"/>
    </source>
</evidence>
<dbReference type="PROSITE" id="PS50268">
    <property type="entry name" value="CADHERIN_2"/>
    <property type="match status" value="1"/>
</dbReference>
<evidence type="ECO:0000256" key="4">
    <source>
        <dbReference type="SAM" id="MobiDB-lite"/>
    </source>
</evidence>
<dbReference type="InterPro" id="IPR006626">
    <property type="entry name" value="PbH1"/>
</dbReference>
<dbReference type="PANTHER" id="PTHR40088:SF2">
    <property type="entry name" value="SECRETED SUGAR HYDROLASE"/>
    <property type="match status" value="1"/>
</dbReference>
<dbReference type="Pfam" id="PF00801">
    <property type="entry name" value="PKD"/>
    <property type="match status" value="1"/>
</dbReference>
<dbReference type="Gene3D" id="2.60.40.10">
    <property type="entry name" value="Immunoglobulins"/>
    <property type="match status" value="2"/>
</dbReference>
<keyword evidence="3 5" id="KW-0732">Signal</keyword>
<accession>A0ABN2ZIC6</accession>
<dbReference type="SMART" id="SM00710">
    <property type="entry name" value="PbH1"/>
    <property type="match status" value="6"/>
</dbReference>
<dbReference type="SUPFAM" id="SSF49299">
    <property type="entry name" value="PKD domain"/>
    <property type="match status" value="2"/>
</dbReference>
<dbReference type="SUPFAM" id="SSF51126">
    <property type="entry name" value="Pectin lyase-like"/>
    <property type="match status" value="1"/>
</dbReference>
<dbReference type="InterPro" id="IPR022409">
    <property type="entry name" value="PKD/Chitinase_dom"/>
</dbReference>
<evidence type="ECO:0000256" key="2">
    <source>
        <dbReference type="ARBA" id="ARBA00022525"/>
    </source>
</evidence>
<keyword evidence="2" id="KW-0964">Secreted</keyword>
<dbReference type="InterPro" id="IPR011050">
    <property type="entry name" value="Pectin_lyase_fold/virulence"/>
</dbReference>
<dbReference type="PROSITE" id="PS50093">
    <property type="entry name" value="PKD"/>
    <property type="match status" value="2"/>
</dbReference>
<dbReference type="InterPro" id="IPR013783">
    <property type="entry name" value="Ig-like_fold"/>
</dbReference>
<feature type="signal peptide" evidence="5">
    <location>
        <begin position="1"/>
        <end position="28"/>
    </location>
</feature>
<organism evidence="8 9">
    <name type="scientific">Kitasatospora kazusensis</name>
    <dbReference type="NCBI Taxonomy" id="407974"/>
    <lineage>
        <taxon>Bacteria</taxon>
        <taxon>Bacillati</taxon>
        <taxon>Actinomycetota</taxon>
        <taxon>Actinomycetes</taxon>
        <taxon>Kitasatosporales</taxon>
        <taxon>Streptomycetaceae</taxon>
        <taxon>Kitasatospora</taxon>
    </lineage>
</organism>
<evidence type="ECO:0008006" key="10">
    <source>
        <dbReference type="Google" id="ProtNLM"/>
    </source>
</evidence>
<comment type="subcellular location">
    <subcellularLocation>
        <location evidence="1">Secreted</location>
    </subcellularLocation>
</comment>
<dbReference type="Pfam" id="PF13229">
    <property type="entry name" value="Beta_helix"/>
    <property type="match status" value="1"/>
</dbReference>
<evidence type="ECO:0000313" key="9">
    <source>
        <dbReference type="Proteomes" id="UP001422759"/>
    </source>
</evidence>
<keyword evidence="9" id="KW-1185">Reference proteome</keyword>
<proteinExistence type="predicted"/>
<dbReference type="Gene3D" id="2.160.20.10">
    <property type="entry name" value="Single-stranded right-handed beta-helix, Pectin lyase-like"/>
    <property type="match status" value="1"/>
</dbReference>
<name>A0ABN2ZIC6_9ACTN</name>
<dbReference type="InterPro" id="IPR035986">
    <property type="entry name" value="PKD_dom_sf"/>
</dbReference>
<evidence type="ECO:0000259" key="7">
    <source>
        <dbReference type="PROSITE" id="PS50268"/>
    </source>
</evidence>
<dbReference type="InterPro" id="IPR022441">
    <property type="entry name" value="Para_beta_helix_rpt-2"/>
</dbReference>
<dbReference type="CDD" id="cd00146">
    <property type="entry name" value="PKD"/>
    <property type="match status" value="1"/>
</dbReference>
<dbReference type="InterPro" id="IPR012334">
    <property type="entry name" value="Pectin_lyas_fold"/>
</dbReference>
<feature type="region of interest" description="Disordered" evidence="4">
    <location>
        <begin position="345"/>
        <end position="378"/>
    </location>
</feature>
<feature type="domain" description="Cadherin" evidence="7">
    <location>
        <begin position="475"/>
        <end position="598"/>
    </location>
</feature>
<dbReference type="Proteomes" id="UP001422759">
    <property type="component" value="Unassembled WGS sequence"/>
</dbReference>